<feature type="domain" description="HTH lysR-type" evidence="5">
    <location>
        <begin position="1"/>
        <end position="58"/>
    </location>
</feature>
<dbReference type="RefSeq" id="WP_132326205.1">
    <property type="nucleotide sequence ID" value="NZ_FWZT01000043.1"/>
</dbReference>
<dbReference type="InterPro" id="IPR036388">
    <property type="entry name" value="WH-like_DNA-bd_sf"/>
</dbReference>
<keyword evidence="7" id="KW-1185">Reference proteome</keyword>
<keyword evidence="4" id="KW-0804">Transcription</keyword>
<comment type="similarity">
    <text evidence="1">Belongs to the LysR transcriptional regulatory family.</text>
</comment>
<name>A0A1Y6CQM4_9BACT</name>
<evidence type="ECO:0000259" key="5">
    <source>
        <dbReference type="PROSITE" id="PS50931"/>
    </source>
</evidence>
<dbReference type="Proteomes" id="UP000192907">
    <property type="component" value="Unassembled WGS sequence"/>
</dbReference>
<dbReference type="Pfam" id="PF00126">
    <property type="entry name" value="HTH_1"/>
    <property type="match status" value="1"/>
</dbReference>
<dbReference type="PROSITE" id="PS50931">
    <property type="entry name" value="HTH_LYSR"/>
    <property type="match status" value="1"/>
</dbReference>
<evidence type="ECO:0000256" key="1">
    <source>
        <dbReference type="ARBA" id="ARBA00009437"/>
    </source>
</evidence>
<sequence length="298" mass="33895">MDISHLAVFIEVMKKGSFAAVAKDRHIAPSTVSRIVAGLEEHSQTRLFERNTRKLEPTEAAHSLHTRLEPLLEEIIASFDELQDTSSQVQGPLRITSPVSLGLVYLSPWLTQFSIDYPKVSIDYLMTDDRVDIINEKIDVAFRFGQLDDSNFISQKLFKLKYIACASPEYLQREGKPRTPKDIVQHNCLSFLIPGFSTSWKFKALGKAKISEYPISGNLRISNAMGLKESALQGHGISLLPEFTVRRDLVDQQLINLFPSYEISATNFDSYVWVVFPSRTYLSKRTRALLDFVKQQDY</sequence>
<dbReference type="InterPro" id="IPR036390">
    <property type="entry name" value="WH_DNA-bd_sf"/>
</dbReference>
<dbReference type="STRING" id="1513793.SAMN06296036_14313"/>
<dbReference type="PANTHER" id="PTHR30537:SF5">
    <property type="entry name" value="HTH-TYPE TRANSCRIPTIONAL ACTIVATOR TTDR-RELATED"/>
    <property type="match status" value="1"/>
</dbReference>
<evidence type="ECO:0000313" key="6">
    <source>
        <dbReference type="EMBL" id="SMF82784.1"/>
    </source>
</evidence>
<evidence type="ECO:0000256" key="4">
    <source>
        <dbReference type="ARBA" id="ARBA00023163"/>
    </source>
</evidence>
<dbReference type="Gene3D" id="1.10.10.10">
    <property type="entry name" value="Winged helix-like DNA-binding domain superfamily/Winged helix DNA-binding domain"/>
    <property type="match status" value="1"/>
</dbReference>
<dbReference type="SUPFAM" id="SSF53850">
    <property type="entry name" value="Periplasmic binding protein-like II"/>
    <property type="match status" value="1"/>
</dbReference>
<dbReference type="GO" id="GO:0003677">
    <property type="term" value="F:DNA binding"/>
    <property type="evidence" value="ECO:0007669"/>
    <property type="project" value="UniProtKB-KW"/>
</dbReference>
<proteinExistence type="inferred from homology"/>
<accession>A0A1Y6CQM4</accession>
<protein>
    <submittedName>
        <fullName evidence="6">Transcriptional regulator, LysR family</fullName>
    </submittedName>
</protein>
<dbReference type="Pfam" id="PF03466">
    <property type="entry name" value="LysR_substrate"/>
    <property type="match status" value="1"/>
</dbReference>
<evidence type="ECO:0000256" key="2">
    <source>
        <dbReference type="ARBA" id="ARBA00023015"/>
    </source>
</evidence>
<keyword evidence="2" id="KW-0805">Transcription regulation</keyword>
<gene>
    <name evidence="6" type="ORF">SAMN06296036_14313</name>
</gene>
<dbReference type="InterPro" id="IPR000847">
    <property type="entry name" value="LysR_HTH_N"/>
</dbReference>
<keyword evidence="3" id="KW-0238">DNA-binding</keyword>
<organism evidence="6 7">
    <name type="scientific">Pseudobacteriovorax antillogorgiicola</name>
    <dbReference type="NCBI Taxonomy" id="1513793"/>
    <lineage>
        <taxon>Bacteria</taxon>
        <taxon>Pseudomonadati</taxon>
        <taxon>Bdellovibrionota</taxon>
        <taxon>Oligoflexia</taxon>
        <taxon>Oligoflexales</taxon>
        <taxon>Pseudobacteriovoracaceae</taxon>
        <taxon>Pseudobacteriovorax</taxon>
    </lineage>
</organism>
<reference evidence="7" key="1">
    <citation type="submission" date="2017-04" db="EMBL/GenBank/DDBJ databases">
        <authorList>
            <person name="Varghese N."/>
            <person name="Submissions S."/>
        </authorList>
    </citation>
    <scope>NUCLEOTIDE SEQUENCE [LARGE SCALE GENOMIC DNA]</scope>
    <source>
        <strain evidence="7">RKEM611</strain>
    </source>
</reference>
<dbReference type="PANTHER" id="PTHR30537">
    <property type="entry name" value="HTH-TYPE TRANSCRIPTIONAL REGULATOR"/>
    <property type="match status" value="1"/>
</dbReference>
<dbReference type="CDD" id="cd08422">
    <property type="entry name" value="PBP2_CrgA_like"/>
    <property type="match status" value="1"/>
</dbReference>
<evidence type="ECO:0000313" key="7">
    <source>
        <dbReference type="Proteomes" id="UP000192907"/>
    </source>
</evidence>
<dbReference type="EMBL" id="FWZT01000043">
    <property type="protein sequence ID" value="SMF82784.1"/>
    <property type="molecule type" value="Genomic_DNA"/>
</dbReference>
<dbReference type="Gene3D" id="3.40.190.290">
    <property type="match status" value="1"/>
</dbReference>
<dbReference type="GO" id="GO:0003700">
    <property type="term" value="F:DNA-binding transcription factor activity"/>
    <property type="evidence" value="ECO:0007669"/>
    <property type="project" value="InterPro"/>
</dbReference>
<dbReference type="InterPro" id="IPR058163">
    <property type="entry name" value="LysR-type_TF_proteobact-type"/>
</dbReference>
<dbReference type="SUPFAM" id="SSF46785">
    <property type="entry name" value="Winged helix' DNA-binding domain"/>
    <property type="match status" value="1"/>
</dbReference>
<dbReference type="InterPro" id="IPR005119">
    <property type="entry name" value="LysR_subst-bd"/>
</dbReference>
<dbReference type="AlphaFoldDB" id="A0A1Y6CQM4"/>
<evidence type="ECO:0000256" key="3">
    <source>
        <dbReference type="ARBA" id="ARBA00023125"/>
    </source>
</evidence>
<dbReference type="OrthoDB" id="5292387at2"/>